<evidence type="ECO:0000313" key="5">
    <source>
        <dbReference type="Proteomes" id="UP000182135"/>
    </source>
</evidence>
<dbReference type="EMBL" id="FOOE01000007">
    <property type="protein sequence ID" value="SFF70137.1"/>
    <property type="molecule type" value="Genomic_DNA"/>
</dbReference>
<keyword evidence="5" id="KW-1185">Reference proteome</keyword>
<dbReference type="GeneID" id="90545652"/>
<dbReference type="OrthoDB" id="2051225at2"/>
<feature type="signal peptide" evidence="2">
    <location>
        <begin position="1"/>
        <end position="20"/>
    </location>
</feature>
<proteinExistence type="predicted"/>
<reference evidence="4 5" key="1">
    <citation type="submission" date="2016-10" db="EMBL/GenBank/DDBJ databases">
        <authorList>
            <person name="de Groot N.N."/>
        </authorList>
    </citation>
    <scope>NUCLEOTIDE SEQUENCE [LARGE SCALE GENOMIC DNA]</scope>
    <source>
        <strain evidence="4 5">NLAE-zl-G419</strain>
    </source>
</reference>
<organism evidence="4 5">
    <name type="scientific">Clostridium cadaveris</name>
    <dbReference type="NCBI Taxonomy" id="1529"/>
    <lineage>
        <taxon>Bacteria</taxon>
        <taxon>Bacillati</taxon>
        <taxon>Bacillota</taxon>
        <taxon>Clostridia</taxon>
        <taxon>Eubacteriales</taxon>
        <taxon>Clostridiaceae</taxon>
        <taxon>Clostridium</taxon>
    </lineage>
</organism>
<dbReference type="EMBL" id="QAMZ01000037">
    <property type="protein sequence ID" value="PWL53405.1"/>
    <property type="molecule type" value="Genomic_DNA"/>
</dbReference>
<evidence type="ECO:0000256" key="1">
    <source>
        <dbReference type="SAM" id="MobiDB-lite"/>
    </source>
</evidence>
<gene>
    <name evidence="3" type="ORF">DBY38_07890</name>
    <name evidence="4" type="ORF">SAMN04487885_10747</name>
</gene>
<dbReference type="Proteomes" id="UP000182135">
    <property type="component" value="Unassembled WGS sequence"/>
</dbReference>
<evidence type="ECO:0000313" key="3">
    <source>
        <dbReference type="EMBL" id="PWL53405.1"/>
    </source>
</evidence>
<sequence length="98" mass="10598">MVAAVATCVLLVGGSTVAYAADLGGIQRIVQLWIHGDKTEVSIDFNSDGSYDMEYYDNKGNVIQESGGGVASNLNGSERPITEDELMDHLDDPEVRYE</sequence>
<feature type="region of interest" description="Disordered" evidence="1">
    <location>
        <begin position="67"/>
        <end position="98"/>
    </location>
</feature>
<dbReference type="RefSeq" id="WP_051196388.1">
    <property type="nucleotide sequence ID" value="NZ_BAAACD010000007.1"/>
</dbReference>
<protein>
    <submittedName>
        <fullName evidence="4">Uncharacterized protein</fullName>
    </submittedName>
</protein>
<evidence type="ECO:0000313" key="6">
    <source>
        <dbReference type="Proteomes" id="UP000246114"/>
    </source>
</evidence>
<evidence type="ECO:0000313" key="4">
    <source>
        <dbReference type="EMBL" id="SFF70137.1"/>
    </source>
</evidence>
<evidence type="ECO:0000256" key="2">
    <source>
        <dbReference type="SAM" id="SignalP"/>
    </source>
</evidence>
<accession>A0A1I2KYA4</accession>
<name>A0A1I2KYA4_9CLOT</name>
<feature type="compositionally biased region" description="Basic and acidic residues" evidence="1">
    <location>
        <begin position="87"/>
        <end position="98"/>
    </location>
</feature>
<feature type="chain" id="PRO_5036021069" evidence="2">
    <location>
        <begin position="21"/>
        <end position="98"/>
    </location>
</feature>
<keyword evidence="2" id="KW-0732">Signal</keyword>
<dbReference type="Proteomes" id="UP000246114">
    <property type="component" value="Unassembled WGS sequence"/>
</dbReference>
<dbReference type="eggNOG" id="ENOG502ZC4N">
    <property type="taxonomic scope" value="Bacteria"/>
</dbReference>
<dbReference type="AlphaFoldDB" id="A0A1I2KYA4"/>
<reference evidence="3 6" key="2">
    <citation type="submission" date="2018-03" db="EMBL/GenBank/DDBJ databases">
        <title>The uncultured portion of the human microbiome is neutrally assembled.</title>
        <authorList>
            <person name="Jeraldo P."/>
            <person name="Boardman L."/>
            <person name="White B.A."/>
            <person name="Nelson H."/>
            <person name="Goldenfeld N."/>
            <person name="Chia N."/>
        </authorList>
    </citation>
    <scope>NUCLEOTIDE SEQUENCE [LARGE SCALE GENOMIC DNA]</scope>
    <source>
        <strain evidence="3">CIM:MAG 903</strain>
    </source>
</reference>